<protein>
    <recommendedName>
        <fullName evidence="3">Zeta toxin domain-containing protein</fullName>
    </recommendedName>
</protein>
<dbReference type="Pfam" id="PF06414">
    <property type="entry name" value="Zeta_toxin"/>
    <property type="match status" value="1"/>
</dbReference>
<evidence type="ECO:0000313" key="4">
    <source>
        <dbReference type="EMBL" id="GAA4927864.1"/>
    </source>
</evidence>
<keyword evidence="5" id="KW-1185">Reference proteome</keyword>
<keyword evidence="2" id="KW-0067">ATP-binding</keyword>
<gene>
    <name evidence="4" type="ORF">GCM10023313_35550</name>
</gene>
<name>A0ABP9G444_9SPHI</name>
<accession>A0ABP9G444</accession>
<dbReference type="SUPFAM" id="SSF52540">
    <property type="entry name" value="P-loop containing nucleoside triphosphate hydrolases"/>
    <property type="match status" value="1"/>
</dbReference>
<evidence type="ECO:0000256" key="2">
    <source>
        <dbReference type="ARBA" id="ARBA00022840"/>
    </source>
</evidence>
<reference evidence="5" key="1">
    <citation type="journal article" date="2019" name="Int. J. Syst. Evol. Microbiol.">
        <title>The Global Catalogue of Microorganisms (GCM) 10K type strain sequencing project: providing services to taxonomists for standard genome sequencing and annotation.</title>
        <authorList>
            <consortium name="The Broad Institute Genomics Platform"/>
            <consortium name="The Broad Institute Genome Sequencing Center for Infectious Disease"/>
            <person name="Wu L."/>
            <person name="Ma J."/>
        </authorList>
    </citation>
    <scope>NUCLEOTIDE SEQUENCE [LARGE SCALE GENOMIC DNA]</scope>
    <source>
        <strain evidence="5">JCM 18283</strain>
    </source>
</reference>
<feature type="domain" description="Zeta toxin" evidence="3">
    <location>
        <begin position="108"/>
        <end position="245"/>
    </location>
</feature>
<dbReference type="EMBL" id="BAABJI010000004">
    <property type="protein sequence ID" value="GAA4927864.1"/>
    <property type="molecule type" value="Genomic_DNA"/>
</dbReference>
<evidence type="ECO:0000256" key="1">
    <source>
        <dbReference type="ARBA" id="ARBA00022741"/>
    </source>
</evidence>
<dbReference type="InterPro" id="IPR027417">
    <property type="entry name" value="P-loop_NTPase"/>
</dbReference>
<dbReference type="InterPro" id="IPR010488">
    <property type="entry name" value="Zeta_toxin_domain"/>
</dbReference>
<comment type="caution">
    <text evidence="4">The sequence shown here is derived from an EMBL/GenBank/DDBJ whole genome shotgun (WGS) entry which is preliminary data.</text>
</comment>
<evidence type="ECO:0000259" key="3">
    <source>
        <dbReference type="Pfam" id="PF06414"/>
    </source>
</evidence>
<dbReference type="Proteomes" id="UP001501436">
    <property type="component" value="Unassembled WGS sequence"/>
</dbReference>
<organism evidence="4 5">
    <name type="scientific">Mucilaginibacter defluvii</name>
    <dbReference type="NCBI Taxonomy" id="1196019"/>
    <lineage>
        <taxon>Bacteria</taxon>
        <taxon>Pseudomonadati</taxon>
        <taxon>Bacteroidota</taxon>
        <taxon>Sphingobacteriia</taxon>
        <taxon>Sphingobacteriales</taxon>
        <taxon>Sphingobacteriaceae</taxon>
        <taxon>Mucilaginibacter</taxon>
    </lineage>
</organism>
<dbReference type="Gene3D" id="3.40.50.300">
    <property type="entry name" value="P-loop containing nucleotide triphosphate hydrolases"/>
    <property type="match status" value="1"/>
</dbReference>
<sequence>MKISYSRPLNDDEAVENFLYKQLRYREDRNIIPMIVKGEIALPVYEDFPTSTSKKFRVSEFREEDNRWEMRRQVVNELYDYKREGDDESICLGRGGAAPLSEIKRNGDAVILIGLPASGKSSIANTIAESYGAYILDSDFAKRKLPEFKNYEWGASLVHSESDEIIFGYEHQPDDFESLLQKVSTDKTNIVIPKIGQKPENIKILALVLQKLGYNVHLISVNLRREIATLRAVERYRATKRYVPLGLIFDGYSNDPILTYYILKSKENQLFASFGELSTEQRPPTVTDLERDSPVKLFQNPI</sequence>
<proteinExistence type="predicted"/>
<keyword evidence="1" id="KW-0547">Nucleotide-binding</keyword>
<evidence type="ECO:0000313" key="5">
    <source>
        <dbReference type="Proteomes" id="UP001501436"/>
    </source>
</evidence>